<comment type="similarity">
    <text evidence="1">Belongs to the barstar family.</text>
</comment>
<accession>A0A7X1U572</accession>
<evidence type="ECO:0000313" key="4">
    <source>
        <dbReference type="Proteomes" id="UP000486534"/>
    </source>
</evidence>
<evidence type="ECO:0000313" key="3">
    <source>
        <dbReference type="EMBL" id="MQA54899.1"/>
    </source>
</evidence>
<reference evidence="3 4" key="1">
    <citation type="submission" date="2019-10" db="EMBL/GenBank/DDBJ databases">
        <title>Pseudomonas dajingensis sp. nov., isolated from the profound head ulcers of farmed Murray cod (Maccullochella peelii peelii).</title>
        <authorList>
            <person name="Liu Y."/>
        </authorList>
    </citation>
    <scope>NUCLEOTIDE SEQUENCE [LARGE SCALE GENOMIC DNA]</scope>
    <source>
        <strain evidence="3 4">MC042</strain>
    </source>
</reference>
<dbReference type="SUPFAM" id="SSF52038">
    <property type="entry name" value="Barstar-related"/>
    <property type="match status" value="1"/>
</dbReference>
<organism evidence="3 4">
    <name type="scientific">Pseudomonas piscis</name>
    <dbReference type="NCBI Taxonomy" id="2614538"/>
    <lineage>
        <taxon>Bacteria</taxon>
        <taxon>Pseudomonadati</taxon>
        <taxon>Pseudomonadota</taxon>
        <taxon>Gammaproteobacteria</taxon>
        <taxon>Pseudomonadales</taxon>
        <taxon>Pseudomonadaceae</taxon>
        <taxon>Pseudomonas</taxon>
    </lineage>
</organism>
<proteinExistence type="inferred from homology"/>
<dbReference type="CDD" id="cd05140">
    <property type="entry name" value="Barstar_AU1054-like"/>
    <property type="match status" value="1"/>
</dbReference>
<gene>
    <name evidence="3" type="ORF">GDH07_16400</name>
</gene>
<evidence type="ECO:0000256" key="1">
    <source>
        <dbReference type="ARBA" id="ARBA00006845"/>
    </source>
</evidence>
<name>A0A7X1U572_9PSED</name>
<dbReference type="InterPro" id="IPR035905">
    <property type="entry name" value="Barstar-like_sf"/>
</dbReference>
<dbReference type="EMBL" id="WHUV01000002">
    <property type="protein sequence ID" value="MQA54899.1"/>
    <property type="molecule type" value="Genomic_DNA"/>
</dbReference>
<dbReference type="Proteomes" id="UP000486534">
    <property type="component" value="Unassembled WGS sequence"/>
</dbReference>
<dbReference type="AlphaFoldDB" id="A0A7X1U572"/>
<dbReference type="Gene3D" id="3.30.370.10">
    <property type="entry name" value="Barstar-like"/>
    <property type="match status" value="1"/>
</dbReference>
<feature type="domain" description="Barstar (barnase inhibitor)" evidence="2">
    <location>
        <begin position="7"/>
        <end position="85"/>
    </location>
</feature>
<dbReference type="Pfam" id="PF01337">
    <property type="entry name" value="Barstar"/>
    <property type="match status" value="1"/>
</dbReference>
<sequence>MTGLQRLDIDLSAVGSSAELHILLRDALGFPAWYGCNWDAFWDAITGLVEMPRQLSFHGGSALSQRLPDDARLLAQCLERMRAEYPQWAPQVKWL</sequence>
<protein>
    <submittedName>
        <fullName evidence="3">Ribonuclease inhibitor</fullName>
    </submittedName>
</protein>
<dbReference type="InterPro" id="IPR000468">
    <property type="entry name" value="Barstar"/>
</dbReference>
<evidence type="ECO:0000259" key="2">
    <source>
        <dbReference type="Pfam" id="PF01337"/>
    </source>
</evidence>
<dbReference type="RefSeq" id="WP_343038265.1">
    <property type="nucleotide sequence ID" value="NZ_CP191492.1"/>
</dbReference>
<comment type="caution">
    <text evidence="3">The sequence shown here is derived from an EMBL/GenBank/DDBJ whole genome shotgun (WGS) entry which is preliminary data.</text>
</comment>